<accession>A0A1E3EWN9</accession>
<protein>
    <submittedName>
        <fullName evidence="1">Acyl-CoA thioester hydrolase</fullName>
        <ecNumber evidence="1">3.1.2.-</ecNumber>
    </submittedName>
</protein>
<sequence>MEGEATYRGTVYPWHCDHIGHMNVMWYVGKFDEASWNMFARLGLTPSHLRESGRGMAAVQQNISYKRELLAGDLVEVKSRLVEFRDKSIRILHEMRNAETGEIAATCEIAAVHIDRAARKAAPFAPAIRYAAMPHLVPSEPVSA</sequence>
<evidence type="ECO:0000313" key="1">
    <source>
        <dbReference type="EMBL" id="MBP1291127.1"/>
    </source>
</evidence>
<dbReference type="GO" id="GO:0047617">
    <property type="term" value="F:fatty acyl-CoA hydrolase activity"/>
    <property type="evidence" value="ECO:0007669"/>
    <property type="project" value="TreeGrafter"/>
</dbReference>
<dbReference type="SUPFAM" id="SSF54637">
    <property type="entry name" value="Thioesterase/thiol ester dehydrase-isomerase"/>
    <property type="match status" value="1"/>
</dbReference>
<dbReference type="eggNOG" id="COG0824">
    <property type="taxonomic scope" value="Bacteria"/>
</dbReference>
<dbReference type="Gene3D" id="3.10.129.10">
    <property type="entry name" value="Hotdog Thioesterase"/>
    <property type="match status" value="1"/>
</dbReference>
<dbReference type="AlphaFoldDB" id="A0A1E3EWN9"/>
<reference evidence="1" key="1">
    <citation type="submission" date="2021-02" db="EMBL/GenBank/DDBJ databases">
        <title>Genomic Encyclopedia of Type Strains, Phase IV (KMG-V): Genome sequencing to study the core and pangenomes of soil and plant-associated prokaryotes.</title>
        <authorList>
            <person name="Whitman W."/>
        </authorList>
    </citation>
    <scope>NUCLEOTIDE SEQUENCE</scope>
    <source>
        <strain evidence="1">USDA 406</strain>
    </source>
</reference>
<comment type="caution">
    <text evidence="1">The sequence shown here is derived from an EMBL/GenBank/DDBJ whole genome shotgun (WGS) entry which is preliminary data.</text>
</comment>
<dbReference type="OrthoDB" id="7597365at2"/>
<name>A0A1E3EWN9_BRAEL</name>
<dbReference type="CDD" id="cd00586">
    <property type="entry name" value="4HBT"/>
    <property type="match status" value="1"/>
</dbReference>
<dbReference type="PANTHER" id="PTHR31793">
    <property type="entry name" value="4-HYDROXYBENZOYL-COA THIOESTERASE FAMILY MEMBER"/>
    <property type="match status" value="1"/>
</dbReference>
<dbReference type="RefSeq" id="WP_069275887.1">
    <property type="nucleotide sequence ID" value="NZ_JAFICZ010000001.1"/>
</dbReference>
<dbReference type="InterPro" id="IPR050563">
    <property type="entry name" value="4-hydroxybenzoyl-CoA_TE"/>
</dbReference>
<organism evidence="1 2">
    <name type="scientific">Bradyrhizobium elkanii</name>
    <dbReference type="NCBI Taxonomy" id="29448"/>
    <lineage>
        <taxon>Bacteria</taxon>
        <taxon>Pseudomonadati</taxon>
        <taxon>Pseudomonadota</taxon>
        <taxon>Alphaproteobacteria</taxon>
        <taxon>Hyphomicrobiales</taxon>
        <taxon>Nitrobacteraceae</taxon>
        <taxon>Bradyrhizobium</taxon>
    </lineage>
</organism>
<dbReference type="Pfam" id="PF13279">
    <property type="entry name" value="4HBT_2"/>
    <property type="match status" value="1"/>
</dbReference>
<evidence type="ECO:0000313" key="2">
    <source>
        <dbReference type="Proteomes" id="UP000673383"/>
    </source>
</evidence>
<dbReference type="STRING" id="29448.QU41_19130"/>
<dbReference type="EC" id="3.1.2.-" evidence="1"/>
<dbReference type="InterPro" id="IPR029069">
    <property type="entry name" value="HotDog_dom_sf"/>
</dbReference>
<dbReference type="PANTHER" id="PTHR31793:SF2">
    <property type="entry name" value="BLR1345 PROTEIN"/>
    <property type="match status" value="1"/>
</dbReference>
<keyword evidence="1" id="KW-0378">Hydrolase</keyword>
<dbReference type="EMBL" id="JAFICZ010000001">
    <property type="protein sequence ID" value="MBP1291127.1"/>
    <property type="molecule type" value="Genomic_DNA"/>
</dbReference>
<gene>
    <name evidence="1" type="ORF">JOH49_000880</name>
</gene>
<proteinExistence type="predicted"/>
<dbReference type="Proteomes" id="UP000673383">
    <property type="component" value="Unassembled WGS sequence"/>
</dbReference>